<feature type="domain" description="RRM" evidence="3">
    <location>
        <begin position="368"/>
        <end position="443"/>
    </location>
</feature>
<protein>
    <submittedName>
        <fullName evidence="4">RNA recognition motif rrm domain containing protein</fullName>
    </submittedName>
</protein>
<evidence type="ECO:0000256" key="1">
    <source>
        <dbReference type="PROSITE-ProRule" id="PRU00176"/>
    </source>
</evidence>
<dbReference type="Pfam" id="PF00076">
    <property type="entry name" value="RRM_1"/>
    <property type="match status" value="2"/>
</dbReference>
<dbReference type="SUPFAM" id="SSF54928">
    <property type="entry name" value="RNA-binding domain, RBD"/>
    <property type="match status" value="2"/>
</dbReference>
<dbReference type="Proteomes" id="UP001146793">
    <property type="component" value="Unassembled WGS sequence"/>
</dbReference>
<dbReference type="AlphaFoldDB" id="A0AAV7ZKB6"/>
<evidence type="ECO:0000313" key="5">
    <source>
        <dbReference type="Proteomes" id="UP001146793"/>
    </source>
</evidence>
<accession>A0AAV7ZKB6</accession>
<dbReference type="SMART" id="SM00360">
    <property type="entry name" value="RRM"/>
    <property type="match status" value="2"/>
</dbReference>
<evidence type="ECO:0000259" key="3">
    <source>
        <dbReference type="PROSITE" id="PS50102"/>
    </source>
</evidence>
<dbReference type="InterPro" id="IPR000504">
    <property type="entry name" value="RRM_dom"/>
</dbReference>
<dbReference type="PANTHER" id="PTHR15241">
    <property type="entry name" value="TRANSFORMER-2-RELATED"/>
    <property type="match status" value="1"/>
</dbReference>
<reference evidence="4" key="1">
    <citation type="submission" date="2022-08" db="EMBL/GenBank/DDBJ databases">
        <title>Novel sulphate-reducing endosymbionts in the free-living metamonad Anaeramoeba.</title>
        <authorList>
            <person name="Jerlstrom-Hultqvist J."/>
            <person name="Cepicka I."/>
            <person name="Gallot-Lavallee L."/>
            <person name="Salas-Leiva D."/>
            <person name="Curtis B.A."/>
            <person name="Zahonova K."/>
            <person name="Pipaliya S."/>
            <person name="Dacks J."/>
            <person name="Roger A.J."/>
        </authorList>
    </citation>
    <scope>NUCLEOTIDE SEQUENCE</scope>
    <source>
        <strain evidence="4">Busselton2</strain>
    </source>
</reference>
<organism evidence="4 5">
    <name type="scientific">Anaeramoeba flamelloides</name>
    <dbReference type="NCBI Taxonomy" id="1746091"/>
    <lineage>
        <taxon>Eukaryota</taxon>
        <taxon>Metamonada</taxon>
        <taxon>Anaeramoebidae</taxon>
        <taxon>Anaeramoeba</taxon>
    </lineage>
</organism>
<dbReference type="CDD" id="cd00590">
    <property type="entry name" value="RRM_SF"/>
    <property type="match status" value="1"/>
</dbReference>
<feature type="region of interest" description="Disordered" evidence="2">
    <location>
        <begin position="1"/>
        <end position="72"/>
    </location>
</feature>
<gene>
    <name evidence="4" type="ORF">M0812_13529</name>
</gene>
<dbReference type="EMBL" id="JANTQA010000029">
    <property type="protein sequence ID" value="KAJ3441516.1"/>
    <property type="molecule type" value="Genomic_DNA"/>
</dbReference>
<dbReference type="PANTHER" id="PTHR15241:SF304">
    <property type="entry name" value="RRM DOMAIN-CONTAINING PROTEIN"/>
    <property type="match status" value="1"/>
</dbReference>
<feature type="compositionally biased region" description="Low complexity" evidence="2">
    <location>
        <begin position="40"/>
        <end position="66"/>
    </location>
</feature>
<evidence type="ECO:0000313" key="4">
    <source>
        <dbReference type="EMBL" id="KAJ3441516.1"/>
    </source>
</evidence>
<sequence>MEKEKQEKKNQISKKQTDQIQQKKEKKEETKKDAERNENHQGTTNKTQNNNQQEQIQNQNQQTKTTKNGEPKTKLYIGNISFNSTEDSLTKAFSKYGEIKSVNIVKRGERSLGYGFLVMSTGEEATLAIKELHQTMVDGREIIVEYADPNKAKRRRNPKYSYNYSKNYSKRKIYVPYREMNQPFPMFNLSYNDSLKYYEMMNYYQMGLTFDPQDNQLFYNYPNQLTPYYNYEGNQNSHEYVNYQQQRMDGNNLKNENENEKENRNGNEKENEYEYGNGKGNRNGNEKENENHQKEIWNNNQTQKFEQQQQQQQQQQQERFQYYPTQRMFNNFNPYYYNENNYTNQRRVFYPHKKNIYPKPQPKNFHKNSIFITNIPFSMTDQDLIETFKELNPKNSLVVLNPYGKPRGFGFVEFESTENRDKALEFNESKLGGRIVYVKIAYGVN</sequence>
<evidence type="ECO:0000256" key="2">
    <source>
        <dbReference type="SAM" id="MobiDB-lite"/>
    </source>
</evidence>
<name>A0AAV7ZKB6_9EUKA</name>
<dbReference type="GO" id="GO:0003723">
    <property type="term" value="F:RNA binding"/>
    <property type="evidence" value="ECO:0007669"/>
    <property type="project" value="UniProtKB-UniRule"/>
</dbReference>
<proteinExistence type="predicted"/>
<feature type="domain" description="RRM" evidence="3">
    <location>
        <begin position="73"/>
        <end position="149"/>
    </location>
</feature>
<keyword evidence="1" id="KW-0694">RNA-binding</keyword>
<dbReference type="InterPro" id="IPR012677">
    <property type="entry name" value="Nucleotide-bd_a/b_plait_sf"/>
</dbReference>
<feature type="compositionally biased region" description="Basic and acidic residues" evidence="2">
    <location>
        <begin position="255"/>
        <end position="272"/>
    </location>
</feature>
<feature type="compositionally biased region" description="Basic and acidic residues" evidence="2">
    <location>
        <begin position="1"/>
        <end position="39"/>
    </location>
</feature>
<dbReference type="PROSITE" id="PS50102">
    <property type="entry name" value="RRM"/>
    <property type="match status" value="2"/>
</dbReference>
<comment type="caution">
    <text evidence="4">The sequence shown here is derived from an EMBL/GenBank/DDBJ whole genome shotgun (WGS) entry which is preliminary data.</text>
</comment>
<feature type="region of interest" description="Disordered" evidence="2">
    <location>
        <begin position="251"/>
        <end position="290"/>
    </location>
</feature>
<dbReference type="InterPro" id="IPR035979">
    <property type="entry name" value="RBD_domain_sf"/>
</dbReference>
<dbReference type="Gene3D" id="3.30.70.330">
    <property type="match status" value="2"/>
</dbReference>
<feature type="compositionally biased region" description="Low complexity" evidence="2">
    <location>
        <begin position="274"/>
        <end position="283"/>
    </location>
</feature>